<evidence type="ECO:0000256" key="5">
    <source>
        <dbReference type="ARBA" id="ARBA00022432"/>
    </source>
</evidence>
<proteinExistence type="inferred from homology"/>
<dbReference type="GO" id="GO:0046166">
    <property type="term" value="P:glyceraldehyde-3-phosphate biosynthetic process"/>
    <property type="evidence" value="ECO:0007669"/>
    <property type="project" value="TreeGrafter"/>
</dbReference>
<organism evidence="11 12">
    <name type="scientific">Enorma phocaeensis</name>
    <dbReference type="NCBI Taxonomy" id="1871019"/>
    <lineage>
        <taxon>Bacteria</taxon>
        <taxon>Bacillati</taxon>
        <taxon>Actinomycetota</taxon>
        <taxon>Coriobacteriia</taxon>
        <taxon>Coriobacteriales</taxon>
        <taxon>Coriobacteriaceae</taxon>
        <taxon>Enorma</taxon>
    </lineage>
</organism>
<dbReference type="PROSITE" id="PS00171">
    <property type="entry name" value="TIM_1"/>
    <property type="match status" value="1"/>
</dbReference>
<dbReference type="Proteomes" id="UP000753256">
    <property type="component" value="Unassembled WGS sequence"/>
</dbReference>
<dbReference type="HAMAP" id="MF_00147_B">
    <property type="entry name" value="TIM_B"/>
    <property type="match status" value="1"/>
</dbReference>
<accession>A0A921LVM1</accession>
<name>A0A921LVM1_9ACTN</name>
<dbReference type="NCBIfam" id="TIGR00419">
    <property type="entry name" value="tim"/>
    <property type="match status" value="1"/>
</dbReference>
<dbReference type="InterPro" id="IPR000652">
    <property type="entry name" value="Triosephosphate_isomerase"/>
</dbReference>
<evidence type="ECO:0000256" key="3">
    <source>
        <dbReference type="ARBA" id="ARBA00011940"/>
    </source>
</evidence>
<reference evidence="11" key="1">
    <citation type="journal article" date="2021" name="PeerJ">
        <title>Extensive microbial diversity within the chicken gut microbiome revealed by metagenomics and culture.</title>
        <authorList>
            <person name="Gilroy R."/>
            <person name="Ravi A."/>
            <person name="Getino M."/>
            <person name="Pursley I."/>
            <person name="Horton D.L."/>
            <person name="Alikhan N.F."/>
            <person name="Baker D."/>
            <person name="Gharbi K."/>
            <person name="Hall N."/>
            <person name="Watson M."/>
            <person name="Adriaenssens E.M."/>
            <person name="Foster-Nyarko E."/>
            <person name="Jarju S."/>
            <person name="Secka A."/>
            <person name="Antonio M."/>
            <person name="Oren A."/>
            <person name="Chaudhuri R.R."/>
            <person name="La Ragione R."/>
            <person name="Hildebrand F."/>
            <person name="Pallen M.J."/>
        </authorList>
    </citation>
    <scope>NUCLEOTIDE SEQUENCE</scope>
    <source>
        <strain evidence="11">ChiHjej13B12-9602</strain>
    </source>
</reference>
<feature type="binding site" evidence="9">
    <location>
        <begin position="241"/>
        <end position="242"/>
    </location>
    <ligand>
        <name>substrate</name>
    </ligand>
</feature>
<feature type="binding site" evidence="9">
    <location>
        <position position="180"/>
    </location>
    <ligand>
        <name>substrate</name>
    </ligand>
</feature>
<dbReference type="FunFam" id="3.20.20.70:FF:000016">
    <property type="entry name" value="Triosephosphate isomerase"/>
    <property type="match status" value="1"/>
</dbReference>
<dbReference type="CDD" id="cd00311">
    <property type="entry name" value="TIM"/>
    <property type="match status" value="1"/>
</dbReference>
<feature type="binding site" evidence="9">
    <location>
        <begin position="13"/>
        <end position="15"/>
    </location>
    <ligand>
        <name>substrate</name>
    </ligand>
</feature>
<comment type="pathway">
    <text evidence="1 9 10">Carbohydrate degradation; glycolysis; D-glyceraldehyde 3-phosphate from glycerone phosphate: step 1/1.</text>
</comment>
<feature type="active site" description="Proton acceptor" evidence="9">
    <location>
        <position position="174"/>
    </location>
</feature>
<sequence length="259" mass="27215">MTQSKRTRLIAGNWKMNNGIDDAIALAQGLVEALPEIPAGVEVCVCPPTVDLRPVSCKGGIKDSAIKLGAQNVYWEASGAYTGETSVDMLKSVPVDYCIIGHSERRDYFKETDEDENKKAKALIAGGIVPIFCCGESLETREAGEHVAFVTAQIKAGLEGVEISSGDQLVIAYEPIWAIGTGKTATADDAQEVCGAIRATLVEIFGEDIASGIRVLYGGSAKPENIAGFLEKEDVDGALVGGASLKADSFSAMVVKAGE</sequence>
<dbReference type="PANTHER" id="PTHR21139">
    <property type="entry name" value="TRIOSEPHOSPHATE ISOMERASE"/>
    <property type="match status" value="1"/>
</dbReference>
<comment type="subcellular location">
    <subcellularLocation>
        <location evidence="9 10">Cytoplasm</location>
    </subcellularLocation>
</comment>
<dbReference type="GO" id="GO:0006096">
    <property type="term" value="P:glycolytic process"/>
    <property type="evidence" value="ECO:0007669"/>
    <property type="project" value="UniProtKB-UniRule"/>
</dbReference>
<dbReference type="InterPro" id="IPR013785">
    <property type="entry name" value="Aldolase_TIM"/>
</dbReference>
<comment type="function">
    <text evidence="9">Involved in the gluconeogenesis. Catalyzes stereospecifically the conversion of dihydroxyacetone phosphate (DHAP) to D-glyceraldehyde-3-phosphate (G3P).</text>
</comment>
<evidence type="ECO:0000313" key="12">
    <source>
        <dbReference type="Proteomes" id="UP000753256"/>
    </source>
</evidence>
<evidence type="ECO:0000256" key="9">
    <source>
        <dbReference type="HAMAP-Rule" id="MF_00147"/>
    </source>
</evidence>
<dbReference type="GO" id="GO:0006094">
    <property type="term" value="P:gluconeogenesis"/>
    <property type="evidence" value="ECO:0007669"/>
    <property type="project" value="UniProtKB-UniRule"/>
</dbReference>
<feature type="active site" description="Electrophile" evidence="9">
    <location>
        <position position="102"/>
    </location>
</feature>
<dbReference type="InterPro" id="IPR022896">
    <property type="entry name" value="TrioseP_Isoase_bac/euk"/>
</dbReference>
<dbReference type="GO" id="GO:0005829">
    <property type="term" value="C:cytosol"/>
    <property type="evidence" value="ECO:0007669"/>
    <property type="project" value="TreeGrafter"/>
</dbReference>
<comment type="pathway">
    <text evidence="9 10">Carbohydrate biosynthesis; gluconeogenesis.</text>
</comment>
<keyword evidence="6 9" id="KW-0963">Cytoplasm</keyword>
<evidence type="ECO:0000256" key="4">
    <source>
        <dbReference type="ARBA" id="ARBA00019397"/>
    </source>
</evidence>
<evidence type="ECO:0000256" key="10">
    <source>
        <dbReference type="RuleBase" id="RU363013"/>
    </source>
</evidence>
<feature type="binding site" evidence="9">
    <location>
        <position position="220"/>
    </location>
    <ligand>
        <name>substrate</name>
    </ligand>
</feature>
<dbReference type="PANTHER" id="PTHR21139:SF42">
    <property type="entry name" value="TRIOSEPHOSPHATE ISOMERASE"/>
    <property type="match status" value="1"/>
</dbReference>
<dbReference type="PROSITE" id="PS51440">
    <property type="entry name" value="TIM_2"/>
    <property type="match status" value="1"/>
</dbReference>
<evidence type="ECO:0000313" key="11">
    <source>
        <dbReference type="EMBL" id="HJG38060.1"/>
    </source>
</evidence>
<evidence type="ECO:0000256" key="6">
    <source>
        <dbReference type="ARBA" id="ARBA00022490"/>
    </source>
</evidence>
<comment type="catalytic activity">
    <reaction evidence="9 10">
        <text>D-glyceraldehyde 3-phosphate = dihydroxyacetone phosphate</text>
        <dbReference type="Rhea" id="RHEA:18585"/>
        <dbReference type="ChEBI" id="CHEBI:57642"/>
        <dbReference type="ChEBI" id="CHEBI:59776"/>
        <dbReference type="EC" id="5.3.1.1"/>
    </reaction>
</comment>
<dbReference type="Gene3D" id="3.20.20.70">
    <property type="entry name" value="Aldolase class I"/>
    <property type="match status" value="1"/>
</dbReference>
<dbReference type="GO" id="GO:0004807">
    <property type="term" value="F:triose-phosphate isomerase activity"/>
    <property type="evidence" value="ECO:0007669"/>
    <property type="project" value="UniProtKB-UniRule"/>
</dbReference>
<evidence type="ECO:0000256" key="7">
    <source>
        <dbReference type="ARBA" id="ARBA00023152"/>
    </source>
</evidence>
<evidence type="ECO:0000256" key="1">
    <source>
        <dbReference type="ARBA" id="ARBA00004680"/>
    </source>
</evidence>
<keyword evidence="8 9" id="KW-0413">Isomerase</keyword>
<keyword evidence="5 9" id="KW-0312">Gluconeogenesis</keyword>
<reference evidence="11" key="2">
    <citation type="submission" date="2021-09" db="EMBL/GenBank/DDBJ databases">
        <authorList>
            <person name="Gilroy R."/>
        </authorList>
    </citation>
    <scope>NUCLEOTIDE SEQUENCE</scope>
    <source>
        <strain evidence="11">ChiHjej13B12-9602</strain>
    </source>
</reference>
<dbReference type="GO" id="GO:0019563">
    <property type="term" value="P:glycerol catabolic process"/>
    <property type="evidence" value="ECO:0007669"/>
    <property type="project" value="TreeGrafter"/>
</dbReference>
<protein>
    <recommendedName>
        <fullName evidence="4 9">Triosephosphate isomerase</fullName>
        <shortName evidence="9">TIM</shortName>
        <shortName evidence="9">TPI</shortName>
        <ecNumber evidence="3 9">5.3.1.1</ecNumber>
    </recommendedName>
    <alternativeName>
        <fullName evidence="9">Triose-phosphate isomerase</fullName>
    </alternativeName>
</protein>
<dbReference type="SUPFAM" id="SSF51351">
    <property type="entry name" value="Triosephosphate isomerase (TIM)"/>
    <property type="match status" value="1"/>
</dbReference>
<gene>
    <name evidence="9 11" type="primary">tpiA</name>
    <name evidence="11" type="ORF">K8V70_09450</name>
</gene>
<keyword evidence="7 9" id="KW-0324">Glycolysis</keyword>
<comment type="subunit">
    <text evidence="9 10">Homodimer.</text>
</comment>
<evidence type="ECO:0000256" key="2">
    <source>
        <dbReference type="ARBA" id="ARBA00007422"/>
    </source>
</evidence>
<dbReference type="Pfam" id="PF00121">
    <property type="entry name" value="TIM"/>
    <property type="match status" value="1"/>
</dbReference>
<dbReference type="InterPro" id="IPR035990">
    <property type="entry name" value="TIM_sf"/>
</dbReference>
<dbReference type="AlphaFoldDB" id="A0A921LVM1"/>
<dbReference type="EMBL" id="DYUZ01000034">
    <property type="protein sequence ID" value="HJG38060.1"/>
    <property type="molecule type" value="Genomic_DNA"/>
</dbReference>
<dbReference type="InterPro" id="IPR020861">
    <property type="entry name" value="Triosephosphate_isomerase_AS"/>
</dbReference>
<comment type="caution">
    <text evidence="11">The sequence shown here is derived from an EMBL/GenBank/DDBJ whole genome shotgun (WGS) entry which is preliminary data.</text>
</comment>
<dbReference type="RefSeq" id="WP_273191188.1">
    <property type="nucleotide sequence ID" value="NZ_DYUZ01000034.1"/>
</dbReference>
<comment type="similarity">
    <text evidence="2 9 10">Belongs to the triosephosphate isomerase family.</text>
</comment>
<evidence type="ECO:0000256" key="8">
    <source>
        <dbReference type="ARBA" id="ARBA00023235"/>
    </source>
</evidence>
<dbReference type="EC" id="5.3.1.1" evidence="3 9"/>